<evidence type="ECO:0000256" key="4">
    <source>
        <dbReference type="ARBA" id="ARBA00022553"/>
    </source>
</evidence>
<organism evidence="15 16">
    <name type="scientific">Candidatus Roizmanbacteria bacterium RIFCSPLOWO2_01_FULL_38_12</name>
    <dbReference type="NCBI Taxonomy" id="1802061"/>
    <lineage>
        <taxon>Bacteria</taxon>
        <taxon>Candidatus Roizmaniibacteriota</taxon>
    </lineage>
</organism>
<proteinExistence type="predicted"/>
<dbReference type="InterPro" id="IPR036097">
    <property type="entry name" value="HisK_dim/P_sf"/>
</dbReference>
<dbReference type="InterPro" id="IPR003594">
    <property type="entry name" value="HATPase_dom"/>
</dbReference>
<name>A0A1F7IUD7_9BACT</name>
<dbReference type="SUPFAM" id="SSF55785">
    <property type="entry name" value="PYP-like sensor domain (PAS domain)"/>
    <property type="match status" value="1"/>
</dbReference>
<feature type="domain" description="Histidine kinase" evidence="14">
    <location>
        <begin position="245"/>
        <end position="461"/>
    </location>
</feature>
<dbReference type="AlphaFoldDB" id="A0A1F7IUD7"/>
<evidence type="ECO:0000256" key="2">
    <source>
        <dbReference type="ARBA" id="ARBA00004141"/>
    </source>
</evidence>
<dbReference type="EMBL" id="MGAL01000037">
    <property type="protein sequence ID" value="OGK46972.1"/>
    <property type="molecule type" value="Genomic_DNA"/>
</dbReference>
<dbReference type="PRINTS" id="PR00344">
    <property type="entry name" value="BCTRLSENSOR"/>
</dbReference>
<dbReference type="Pfam" id="PF13426">
    <property type="entry name" value="PAS_9"/>
    <property type="match status" value="1"/>
</dbReference>
<comment type="catalytic activity">
    <reaction evidence="1">
        <text>ATP + protein L-histidine = ADP + protein N-phospho-L-histidine.</text>
        <dbReference type="EC" id="2.7.13.3"/>
    </reaction>
</comment>
<evidence type="ECO:0000256" key="6">
    <source>
        <dbReference type="ARBA" id="ARBA00022692"/>
    </source>
</evidence>
<dbReference type="GO" id="GO:0016020">
    <property type="term" value="C:membrane"/>
    <property type="evidence" value="ECO:0007669"/>
    <property type="project" value="UniProtKB-SubCell"/>
</dbReference>
<evidence type="ECO:0000313" key="16">
    <source>
        <dbReference type="Proteomes" id="UP000177141"/>
    </source>
</evidence>
<dbReference type="InterPro" id="IPR004358">
    <property type="entry name" value="Sig_transdc_His_kin-like_C"/>
</dbReference>
<dbReference type="STRING" id="1802061.A3A93_00250"/>
<evidence type="ECO:0000256" key="1">
    <source>
        <dbReference type="ARBA" id="ARBA00000085"/>
    </source>
</evidence>
<comment type="subcellular location">
    <subcellularLocation>
        <location evidence="2">Membrane</location>
        <topology evidence="2">Multi-pass membrane protein</topology>
    </subcellularLocation>
</comment>
<evidence type="ECO:0000256" key="8">
    <source>
        <dbReference type="ARBA" id="ARBA00022777"/>
    </source>
</evidence>
<comment type="caution">
    <text evidence="15">The sequence shown here is derived from an EMBL/GenBank/DDBJ whole genome shotgun (WGS) entry which is preliminary data.</text>
</comment>
<feature type="transmembrane region" description="Helical" evidence="13">
    <location>
        <begin position="55"/>
        <end position="79"/>
    </location>
</feature>
<dbReference type="CDD" id="cd00082">
    <property type="entry name" value="HisKA"/>
    <property type="match status" value="1"/>
</dbReference>
<reference evidence="15 16" key="1">
    <citation type="journal article" date="2016" name="Nat. Commun.">
        <title>Thousands of microbial genomes shed light on interconnected biogeochemical processes in an aquifer system.</title>
        <authorList>
            <person name="Anantharaman K."/>
            <person name="Brown C.T."/>
            <person name="Hug L.A."/>
            <person name="Sharon I."/>
            <person name="Castelle C.J."/>
            <person name="Probst A.J."/>
            <person name="Thomas B.C."/>
            <person name="Singh A."/>
            <person name="Wilkins M.J."/>
            <person name="Karaoz U."/>
            <person name="Brodie E.L."/>
            <person name="Williams K.H."/>
            <person name="Hubbard S.S."/>
            <person name="Banfield J.F."/>
        </authorList>
    </citation>
    <scope>NUCLEOTIDE SEQUENCE [LARGE SCALE GENOMIC DNA]</scope>
</reference>
<keyword evidence="9" id="KW-0067">ATP-binding</keyword>
<keyword evidence="4" id="KW-0597">Phosphoprotein</keyword>
<sequence length="499" mass="57098">MKRLISILLFLFLLILIYDFRVRFIGSDISHTPFLLGFLLPVVSALLWGFLPSMLVLLSTALLMGFFSLTPYNLFLLTAADIKEMSLFMLEGSIILILILVLKKSRETEHDLNERFQIILSSIQDAVISTNSKQKIEYFNDSAQKLFRSQYIAFETTNITELFMFQKKVDKKLFLNTLQRAKSQKKLVKTNRLVSLTVGAVHLDVYITVAPINDINKNIIGYVFIIRDISEQLEMERQREALLGSISHELKNYIAGIEGYAQVITRKLQRTQNSELDTFMTKLNHKIKTMRLMITSMLDLSKLKLGRLDMHQSEFLIEELIGATIHDIQLTEKQKIIFTGKTSLKVYADKLRIAQVLTNFITNALKYSPVNSQVEVILHSKDGEAIVGVRDYGKGITAQQMKMIFTPFYRGGSEDEKMKVSGSGLGLYISRAIMRQHNGRIWVNSKAGKGSTFYFSLPYIEKPKRLVVKSEKTILEKFKKMIKLDQISIKKSKSKKSTT</sequence>
<keyword evidence="5" id="KW-0808">Transferase</keyword>
<dbReference type="Pfam" id="PF00512">
    <property type="entry name" value="HisKA"/>
    <property type="match status" value="1"/>
</dbReference>
<protein>
    <recommendedName>
        <fullName evidence="3">histidine kinase</fullName>
        <ecNumber evidence="3">2.7.13.3</ecNumber>
    </recommendedName>
</protein>
<keyword evidence="8" id="KW-0418">Kinase</keyword>
<evidence type="ECO:0000256" key="11">
    <source>
        <dbReference type="ARBA" id="ARBA00023012"/>
    </source>
</evidence>
<dbReference type="Gene3D" id="3.30.450.20">
    <property type="entry name" value="PAS domain"/>
    <property type="match status" value="1"/>
</dbReference>
<dbReference type="CDD" id="cd00130">
    <property type="entry name" value="PAS"/>
    <property type="match status" value="1"/>
</dbReference>
<keyword evidence="11" id="KW-0902">Two-component regulatory system</keyword>
<keyword evidence="10 13" id="KW-1133">Transmembrane helix</keyword>
<evidence type="ECO:0000256" key="13">
    <source>
        <dbReference type="SAM" id="Phobius"/>
    </source>
</evidence>
<dbReference type="SMART" id="SM00387">
    <property type="entry name" value="HATPase_c"/>
    <property type="match status" value="1"/>
</dbReference>
<dbReference type="Proteomes" id="UP000177141">
    <property type="component" value="Unassembled WGS sequence"/>
</dbReference>
<keyword evidence="7" id="KW-0547">Nucleotide-binding</keyword>
<dbReference type="SMART" id="SM00091">
    <property type="entry name" value="PAS"/>
    <property type="match status" value="1"/>
</dbReference>
<dbReference type="GO" id="GO:0000155">
    <property type="term" value="F:phosphorelay sensor kinase activity"/>
    <property type="evidence" value="ECO:0007669"/>
    <property type="project" value="InterPro"/>
</dbReference>
<dbReference type="EC" id="2.7.13.3" evidence="3"/>
<feature type="transmembrane region" description="Helical" evidence="13">
    <location>
        <begin position="29"/>
        <end position="48"/>
    </location>
</feature>
<dbReference type="GO" id="GO:0030295">
    <property type="term" value="F:protein kinase activator activity"/>
    <property type="evidence" value="ECO:0007669"/>
    <property type="project" value="TreeGrafter"/>
</dbReference>
<keyword evidence="12 13" id="KW-0472">Membrane</keyword>
<dbReference type="GO" id="GO:0000156">
    <property type="term" value="F:phosphorelay response regulator activity"/>
    <property type="evidence" value="ECO:0007669"/>
    <property type="project" value="TreeGrafter"/>
</dbReference>
<dbReference type="FunFam" id="3.30.565.10:FF:000006">
    <property type="entry name" value="Sensor histidine kinase WalK"/>
    <property type="match status" value="1"/>
</dbReference>
<evidence type="ECO:0000256" key="9">
    <source>
        <dbReference type="ARBA" id="ARBA00022840"/>
    </source>
</evidence>
<dbReference type="InterPro" id="IPR036890">
    <property type="entry name" value="HATPase_C_sf"/>
</dbReference>
<dbReference type="NCBIfam" id="TIGR00229">
    <property type="entry name" value="sensory_box"/>
    <property type="match status" value="1"/>
</dbReference>
<dbReference type="InterPro" id="IPR050351">
    <property type="entry name" value="BphY/WalK/GraS-like"/>
</dbReference>
<evidence type="ECO:0000256" key="10">
    <source>
        <dbReference type="ARBA" id="ARBA00022989"/>
    </source>
</evidence>
<dbReference type="Gene3D" id="1.10.287.130">
    <property type="match status" value="1"/>
</dbReference>
<dbReference type="InterPro" id="IPR000014">
    <property type="entry name" value="PAS"/>
</dbReference>
<evidence type="ECO:0000313" key="15">
    <source>
        <dbReference type="EMBL" id="OGK46972.1"/>
    </source>
</evidence>
<dbReference type="SMART" id="SM00388">
    <property type="entry name" value="HisKA"/>
    <property type="match status" value="1"/>
</dbReference>
<dbReference type="PANTHER" id="PTHR42878">
    <property type="entry name" value="TWO-COMPONENT HISTIDINE KINASE"/>
    <property type="match status" value="1"/>
</dbReference>
<evidence type="ECO:0000256" key="5">
    <source>
        <dbReference type="ARBA" id="ARBA00022679"/>
    </source>
</evidence>
<evidence type="ECO:0000259" key="14">
    <source>
        <dbReference type="PROSITE" id="PS50109"/>
    </source>
</evidence>
<dbReference type="Pfam" id="PF02518">
    <property type="entry name" value="HATPase_c"/>
    <property type="match status" value="1"/>
</dbReference>
<dbReference type="InterPro" id="IPR003661">
    <property type="entry name" value="HisK_dim/P_dom"/>
</dbReference>
<accession>A0A1F7IUD7</accession>
<dbReference type="Gene3D" id="3.30.565.10">
    <property type="entry name" value="Histidine kinase-like ATPase, C-terminal domain"/>
    <property type="match status" value="1"/>
</dbReference>
<evidence type="ECO:0000256" key="12">
    <source>
        <dbReference type="ARBA" id="ARBA00023136"/>
    </source>
</evidence>
<dbReference type="GO" id="GO:0005524">
    <property type="term" value="F:ATP binding"/>
    <property type="evidence" value="ECO:0007669"/>
    <property type="project" value="UniProtKB-KW"/>
</dbReference>
<evidence type="ECO:0000256" key="7">
    <source>
        <dbReference type="ARBA" id="ARBA00022741"/>
    </source>
</evidence>
<dbReference type="SUPFAM" id="SSF47384">
    <property type="entry name" value="Homodimeric domain of signal transducing histidine kinase"/>
    <property type="match status" value="1"/>
</dbReference>
<keyword evidence="6 13" id="KW-0812">Transmembrane</keyword>
<dbReference type="GO" id="GO:0007234">
    <property type="term" value="P:osmosensory signaling via phosphorelay pathway"/>
    <property type="evidence" value="ECO:0007669"/>
    <property type="project" value="TreeGrafter"/>
</dbReference>
<dbReference type="InterPro" id="IPR005467">
    <property type="entry name" value="His_kinase_dom"/>
</dbReference>
<dbReference type="InterPro" id="IPR035965">
    <property type="entry name" value="PAS-like_dom_sf"/>
</dbReference>
<dbReference type="PROSITE" id="PS50109">
    <property type="entry name" value="HIS_KIN"/>
    <property type="match status" value="1"/>
</dbReference>
<gene>
    <name evidence="15" type="ORF">A3A93_00250</name>
</gene>
<evidence type="ECO:0000256" key="3">
    <source>
        <dbReference type="ARBA" id="ARBA00012438"/>
    </source>
</evidence>
<dbReference type="PANTHER" id="PTHR42878:SF7">
    <property type="entry name" value="SENSOR HISTIDINE KINASE GLRK"/>
    <property type="match status" value="1"/>
</dbReference>
<dbReference type="SUPFAM" id="SSF55874">
    <property type="entry name" value="ATPase domain of HSP90 chaperone/DNA topoisomerase II/histidine kinase"/>
    <property type="match status" value="1"/>
</dbReference>